<evidence type="ECO:0000313" key="1">
    <source>
        <dbReference type="EMBL" id="PLB40312.1"/>
    </source>
</evidence>
<name>A0A2I2FI67_ASPCN</name>
<accession>A0A2I2FI67</accession>
<sequence>MTYRGNGTMPVFSLAIAIICHSILAMTERLRSFHQCKFEVSKSHAHVSFD</sequence>
<dbReference type="AlphaFoldDB" id="A0A2I2FI67"/>
<dbReference type="RefSeq" id="XP_024674324.1">
    <property type="nucleotide sequence ID" value="XM_024811727.1"/>
</dbReference>
<protein>
    <submittedName>
        <fullName evidence="1">Uncharacterized protein</fullName>
    </submittedName>
</protein>
<organism evidence="1 2">
    <name type="scientific">Aspergillus candidus</name>
    <dbReference type="NCBI Taxonomy" id="41067"/>
    <lineage>
        <taxon>Eukaryota</taxon>
        <taxon>Fungi</taxon>
        <taxon>Dikarya</taxon>
        <taxon>Ascomycota</taxon>
        <taxon>Pezizomycotina</taxon>
        <taxon>Eurotiomycetes</taxon>
        <taxon>Eurotiomycetidae</taxon>
        <taxon>Eurotiales</taxon>
        <taxon>Aspergillaceae</taxon>
        <taxon>Aspergillus</taxon>
        <taxon>Aspergillus subgen. Circumdati</taxon>
    </lineage>
</organism>
<evidence type="ECO:0000313" key="2">
    <source>
        <dbReference type="Proteomes" id="UP000234585"/>
    </source>
</evidence>
<dbReference type="GeneID" id="36518887"/>
<proteinExistence type="predicted"/>
<reference evidence="1 2" key="1">
    <citation type="submission" date="2017-12" db="EMBL/GenBank/DDBJ databases">
        <authorList>
            <consortium name="DOE Joint Genome Institute"/>
            <person name="Haridas S."/>
            <person name="Kjaerbolling I."/>
            <person name="Vesth T.C."/>
            <person name="Frisvad J.C."/>
            <person name="Nybo J.L."/>
            <person name="Theobald S."/>
            <person name="Kuo A."/>
            <person name="Bowyer P."/>
            <person name="Matsuda Y."/>
            <person name="Mondo S."/>
            <person name="Lyhne E.K."/>
            <person name="Kogle M.E."/>
            <person name="Clum A."/>
            <person name="Lipzen A."/>
            <person name="Salamov A."/>
            <person name="Ngan C.Y."/>
            <person name="Daum C."/>
            <person name="Chiniquy J."/>
            <person name="Barry K."/>
            <person name="LaButti K."/>
            <person name="Simmons B.A."/>
            <person name="Magnuson J.K."/>
            <person name="Mortensen U.H."/>
            <person name="Larsen T.O."/>
            <person name="Grigoriev I.V."/>
            <person name="Baker S.E."/>
            <person name="Andersen M.R."/>
            <person name="Nordberg H.P."/>
            <person name="Cantor M.N."/>
            <person name="Hua S.X."/>
        </authorList>
    </citation>
    <scope>NUCLEOTIDE SEQUENCE [LARGE SCALE GENOMIC DNA]</scope>
    <source>
        <strain evidence="1 2">CBS 102.13</strain>
    </source>
</reference>
<gene>
    <name evidence="1" type="ORF">BDW47DRAFT_101770</name>
</gene>
<keyword evidence="2" id="KW-1185">Reference proteome</keyword>
<feature type="non-terminal residue" evidence="1">
    <location>
        <position position="50"/>
    </location>
</feature>
<dbReference type="Proteomes" id="UP000234585">
    <property type="component" value="Unassembled WGS sequence"/>
</dbReference>
<dbReference type="EMBL" id="KZ559125">
    <property type="protein sequence ID" value="PLB40312.1"/>
    <property type="molecule type" value="Genomic_DNA"/>
</dbReference>